<dbReference type="Gene3D" id="1.10.287.70">
    <property type="match status" value="2"/>
</dbReference>
<feature type="region of interest" description="Disordered" evidence="8">
    <location>
        <begin position="47"/>
        <end position="68"/>
    </location>
</feature>
<evidence type="ECO:0000256" key="4">
    <source>
        <dbReference type="ARBA" id="ARBA00022989"/>
    </source>
</evidence>
<feature type="compositionally biased region" description="Polar residues" evidence="8">
    <location>
        <begin position="125"/>
        <end position="141"/>
    </location>
</feature>
<dbReference type="GO" id="GO:0016020">
    <property type="term" value="C:membrane"/>
    <property type="evidence" value="ECO:0007669"/>
    <property type="project" value="UniProtKB-SubCell"/>
</dbReference>
<accession>A0A817MV08</accession>
<evidence type="ECO:0000256" key="9">
    <source>
        <dbReference type="SAM" id="Phobius"/>
    </source>
</evidence>
<dbReference type="Proteomes" id="UP000663869">
    <property type="component" value="Unassembled WGS sequence"/>
</dbReference>
<feature type="region of interest" description="Disordered" evidence="8">
    <location>
        <begin position="175"/>
        <end position="203"/>
    </location>
</feature>
<dbReference type="PANTHER" id="PTHR10153">
    <property type="entry name" value="SMALL CONDUCTANCE CALCIUM-ACTIVATED POTASSIUM CHANNEL"/>
    <property type="match status" value="1"/>
</dbReference>
<evidence type="ECO:0000313" key="11">
    <source>
        <dbReference type="EMBL" id="CAF3084009.1"/>
    </source>
</evidence>
<evidence type="ECO:0000256" key="1">
    <source>
        <dbReference type="ARBA" id="ARBA00004141"/>
    </source>
</evidence>
<dbReference type="PRINTS" id="PR01451">
    <property type="entry name" value="SKCHANNEL"/>
</dbReference>
<feature type="transmembrane region" description="Helical" evidence="9">
    <location>
        <begin position="467"/>
        <end position="488"/>
    </location>
</feature>
<dbReference type="InterPro" id="IPR036122">
    <property type="entry name" value="CaM-bd_dom_sf"/>
</dbReference>
<comment type="subcellular location">
    <subcellularLocation>
        <location evidence="1">Membrane</location>
        <topology evidence="1">Multi-pass membrane protein</topology>
    </subcellularLocation>
</comment>
<dbReference type="SUPFAM" id="SSF81324">
    <property type="entry name" value="Voltage-gated potassium channels"/>
    <property type="match status" value="1"/>
</dbReference>
<evidence type="ECO:0000256" key="3">
    <source>
        <dbReference type="ARBA" id="ARBA00022692"/>
    </source>
</evidence>
<dbReference type="InterPro" id="IPR004178">
    <property type="entry name" value="CaM-bd_dom"/>
</dbReference>
<protein>
    <recommendedName>
        <fullName evidence="10">Calmodulin-binding domain-containing protein</fullName>
    </recommendedName>
</protein>
<feature type="transmembrane region" description="Helical" evidence="9">
    <location>
        <begin position="400"/>
        <end position="424"/>
    </location>
</feature>
<dbReference type="EMBL" id="CAJOBP010000560">
    <property type="protein sequence ID" value="CAF4193787.1"/>
    <property type="molecule type" value="Genomic_DNA"/>
</dbReference>
<dbReference type="Pfam" id="PF02888">
    <property type="entry name" value="CaMBD"/>
    <property type="match status" value="1"/>
</dbReference>
<evidence type="ECO:0000256" key="2">
    <source>
        <dbReference type="ARBA" id="ARBA00022448"/>
    </source>
</evidence>
<keyword evidence="4 9" id="KW-1133">Transmembrane helix</keyword>
<sequence length="666" mass="75011">MASITASSKVLIGHSTFNRSIESHGSAHSADTNYNGWRGEGVVANEDIGTQTDNSGGGGSGSVTSGGKTLLSDLKRRKEDAILDISLESMKYNGAIPFRQLQRPDRLPRQSSRQSECDGSLVSDFMSNTSQPGISTTNNSNVDKKAHMSPTANAVNSNDLTSIGVSIPIQSIHPHHKVNNADDSSRQTLIQSRSGESKRVERTSRKECYRLGRRKLLFEKRRKASDYALLFAMVGLLLMVLEQEFTMAKVYDKSDWCSVLLKSFITLSTLVLLAMIIFYHALEVKLFMIDNCLDDWRIAMTWQRVLQIGSEVSICAIHPIPGSIMFDWTTHMSNKADYHSQIKTVPVYIDILLSLPMFFRLYLICRVMLLHSKLFTDASSRSIGAFNRIKFNTRFVLKTLMTICPGTVLLVFILSLFIIASWTLRACESNHDPKHHGNLLNSMWLIAVTFLAIGYGDIVPNTYCGRAICVVSGLMGVSCTATMVAVLARKLELTRAEKHVHNFMMDTQLTKRLKNAAANVLRETWLIYKYTKLVKYVNTSKVRTHQRKFLQAIHSLRKVKLDQRKLTDNVNAVSDIARLQSSVYDIVSQMLSNQSVLETKFHDLDTRVMALQNQIENLPNLMVSTITEQNNRLWERLESHVQTQLNTIRQPLPTISVTCPQRQNTV</sequence>
<dbReference type="Proteomes" id="UP000663873">
    <property type="component" value="Unassembled WGS sequence"/>
</dbReference>
<dbReference type="Proteomes" id="UP000663862">
    <property type="component" value="Unassembled WGS sequence"/>
</dbReference>
<feature type="region of interest" description="Disordered" evidence="8">
    <location>
        <begin position="99"/>
        <end position="143"/>
    </location>
</feature>
<name>A0A817MV08_9BILA</name>
<gene>
    <name evidence="12" type="ORF">FME351_LOCUS13265</name>
    <name evidence="13" type="ORF">KIK155_LOCUS23000</name>
    <name evidence="11" type="ORF">TIS948_LOCUS5882</name>
    <name evidence="16" type="ORF">TOA249_LOCUS17467</name>
    <name evidence="15" type="ORF">TSG867_LOCUS18858</name>
    <name evidence="14" type="ORF">UJA718_LOCUS6103</name>
</gene>
<keyword evidence="6 9" id="KW-0472">Membrane</keyword>
<keyword evidence="5" id="KW-0406">Ion transport</keyword>
<keyword evidence="7" id="KW-0407">Ion channel</keyword>
<comment type="caution">
    <text evidence="11">The sequence shown here is derived from an EMBL/GenBank/DDBJ whole genome shotgun (WGS) entry which is preliminary data.</text>
</comment>
<evidence type="ECO:0000256" key="5">
    <source>
        <dbReference type="ARBA" id="ARBA00023065"/>
    </source>
</evidence>
<dbReference type="EMBL" id="CAJOBQ010001284">
    <property type="protein sequence ID" value="CAF4473746.1"/>
    <property type="molecule type" value="Genomic_DNA"/>
</dbReference>
<dbReference type="EMBL" id="CAJNYV010004081">
    <property type="protein sequence ID" value="CAF3642265.1"/>
    <property type="molecule type" value="Genomic_DNA"/>
</dbReference>
<evidence type="ECO:0000256" key="8">
    <source>
        <dbReference type="SAM" id="MobiDB-lite"/>
    </source>
</evidence>
<evidence type="ECO:0000313" key="15">
    <source>
        <dbReference type="EMBL" id="CAF4473746.1"/>
    </source>
</evidence>
<feature type="domain" description="Calmodulin-binding" evidence="10">
    <location>
        <begin position="506"/>
        <end position="582"/>
    </location>
</feature>
<evidence type="ECO:0000256" key="6">
    <source>
        <dbReference type="ARBA" id="ARBA00023136"/>
    </source>
</evidence>
<feature type="transmembrane region" description="Helical" evidence="9">
    <location>
        <begin position="347"/>
        <end position="369"/>
    </location>
</feature>
<feature type="transmembrane region" description="Helical" evidence="9">
    <location>
        <begin position="261"/>
        <end position="282"/>
    </location>
</feature>
<keyword evidence="2" id="KW-0813">Transport</keyword>
<dbReference type="EMBL" id="CAJNYU010001570">
    <property type="protein sequence ID" value="CAF3449104.1"/>
    <property type="molecule type" value="Genomic_DNA"/>
</dbReference>
<feature type="transmembrane region" description="Helical" evidence="9">
    <location>
        <begin position="224"/>
        <end position="241"/>
    </location>
</feature>
<dbReference type="Proteomes" id="UP000663825">
    <property type="component" value="Unassembled WGS sequence"/>
</dbReference>
<dbReference type="SUPFAM" id="SSF81327">
    <property type="entry name" value="Small-conductance potassium channel"/>
    <property type="match status" value="1"/>
</dbReference>
<dbReference type="FunFam" id="1.10.287.70:FF:000022">
    <property type="entry name" value="Small conductance calcium-activated potassium channel, isoform O"/>
    <property type="match status" value="1"/>
</dbReference>
<evidence type="ECO:0000313" key="12">
    <source>
        <dbReference type="EMBL" id="CAF3449104.1"/>
    </source>
</evidence>
<dbReference type="Proteomes" id="UP000663865">
    <property type="component" value="Unassembled WGS sequence"/>
</dbReference>
<dbReference type="Proteomes" id="UP000663838">
    <property type="component" value="Unassembled WGS sequence"/>
</dbReference>
<evidence type="ECO:0000259" key="10">
    <source>
        <dbReference type="SMART" id="SM01053"/>
    </source>
</evidence>
<keyword evidence="3 9" id="KW-0812">Transmembrane</keyword>
<dbReference type="GO" id="GO:0016286">
    <property type="term" value="F:small conductance calcium-activated potassium channel activity"/>
    <property type="evidence" value="ECO:0007669"/>
    <property type="project" value="InterPro"/>
</dbReference>
<dbReference type="Pfam" id="PF03530">
    <property type="entry name" value="SK_channel"/>
    <property type="match status" value="1"/>
</dbReference>
<dbReference type="AlphaFoldDB" id="A0A817MV08"/>
<reference evidence="11" key="1">
    <citation type="submission" date="2021-02" db="EMBL/GenBank/DDBJ databases">
        <authorList>
            <person name="Nowell W R."/>
        </authorList>
    </citation>
    <scope>NUCLEOTIDE SEQUENCE</scope>
</reference>
<dbReference type="FunFam" id="1.10.287.70:FF:000183">
    <property type="entry name" value="KCNN (Potassium K ChaNNel, calcium activated)-Like"/>
    <property type="match status" value="1"/>
</dbReference>
<keyword evidence="18" id="KW-1185">Reference proteome</keyword>
<evidence type="ECO:0000313" key="18">
    <source>
        <dbReference type="Proteomes" id="UP000663873"/>
    </source>
</evidence>
<evidence type="ECO:0000313" key="13">
    <source>
        <dbReference type="EMBL" id="CAF3642265.1"/>
    </source>
</evidence>
<proteinExistence type="predicted"/>
<feature type="transmembrane region" description="Helical" evidence="9">
    <location>
        <begin position="436"/>
        <end position="455"/>
    </location>
</feature>
<dbReference type="InterPro" id="IPR013099">
    <property type="entry name" value="K_chnl_dom"/>
</dbReference>
<dbReference type="EMBL" id="CAJOBS010001247">
    <property type="protein sequence ID" value="CAF4707871.1"/>
    <property type="molecule type" value="Genomic_DNA"/>
</dbReference>
<evidence type="ECO:0000313" key="16">
    <source>
        <dbReference type="EMBL" id="CAF4707871.1"/>
    </source>
</evidence>
<dbReference type="SMART" id="SM01053">
    <property type="entry name" value="CaMBD"/>
    <property type="match status" value="1"/>
</dbReference>
<dbReference type="OrthoDB" id="73653at2759"/>
<dbReference type="GO" id="GO:0005516">
    <property type="term" value="F:calmodulin binding"/>
    <property type="evidence" value="ECO:0007669"/>
    <property type="project" value="InterPro"/>
</dbReference>
<evidence type="ECO:0000256" key="7">
    <source>
        <dbReference type="ARBA" id="ARBA00023303"/>
    </source>
</evidence>
<dbReference type="InterPro" id="IPR015449">
    <property type="entry name" value="K_chnl_Ca-activ_SK"/>
</dbReference>
<evidence type="ECO:0000313" key="14">
    <source>
        <dbReference type="EMBL" id="CAF4193787.1"/>
    </source>
</evidence>
<evidence type="ECO:0000313" key="17">
    <source>
        <dbReference type="Proteomes" id="UP000663825"/>
    </source>
</evidence>
<organism evidence="11 17">
    <name type="scientific">Rotaria socialis</name>
    <dbReference type="NCBI Taxonomy" id="392032"/>
    <lineage>
        <taxon>Eukaryota</taxon>
        <taxon>Metazoa</taxon>
        <taxon>Spiralia</taxon>
        <taxon>Gnathifera</taxon>
        <taxon>Rotifera</taxon>
        <taxon>Eurotatoria</taxon>
        <taxon>Bdelloidea</taxon>
        <taxon>Philodinida</taxon>
        <taxon>Philodinidae</taxon>
        <taxon>Rotaria</taxon>
    </lineage>
</organism>
<dbReference type="Pfam" id="PF07885">
    <property type="entry name" value="Ion_trans_2"/>
    <property type="match status" value="1"/>
</dbReference>
<dbReference type="EMBL" id="CAJNXB010000673">
    <property type="protein sequence ID" value="CAF3084009.1"/>
    <property type="molecule type" value="Genomic_DNA"/>
</dbReference>